<sequence>MALKTDYINVLSIISQKLYDAAAEVILTSSRLMQANTFCIALNDRLTTTVLKVFNREAIMLEEGLIVDNKDSYCHLVIEKAAGPLVVDNNLTHPLTRDMDATQFVGPCSFMGVPIVTKRGEMYGSLCAFDPNFYVYKQEDIELLESLAVFFAHVLELEDTLGRLREVEAENQKIMEEKSNLLAVMSHEVRTPMNGIMGMASLLRSTELTPEQQEYTEIIETSSGSLLAMLEDILEYSKQDSMNLTLEQQQIDLHDLFRQIEVLFRHDLEKKDIRMIDQIEPDVPFLIYGDGGKLRQVLTNLVTNAIRFTDHGQITLSVRCNGESPEAALLFSVKDTGKGIPKERIDRLFHPFSQVHERSSHVSGYSGAGLGLSICKRLVTLMNGRIWVEEQQGPGTCFSFTIPLIVDEQQVIA</sequence>
<dbReference type="RefSeq" id="WP_183604051.1">
    <property type="nucleotide sequence ID" value="NZ_JACHXK010000024.1"/>
</dbReference>
<dbReference type="CDD" id="cd00082">
    <property type="entry name" value="HisKA"/>
    <property type="match status" value="1"/>
</dbReference>
<evidence type="ECO:0000256" key="8">
    <source>
        <dbReference type="ARBA" id="ARBA00022840"/>
    </source>
</evidence>
<keyword evidence="8" id="KW-0067">ATP-binding</keyword>
<accession>A0A7W5B3Z5</accession>
<dbReference type="GO" id="GO:0005524">
    <property type="term" value="F:ATP binding"/>
    <property type="evidence" value="ECO:0007669"/>
    <property type="project" value="UniProtKB-KW"/>
</dbReference>
<evidence type="ECO:0000256" key="1">
    <source>
        <dbReference type="ARBA" id="ARBA00000085"/>
    </source>
</evidence>
<dbReference type="Gene3D" id="3.30.565.10">
    <property type="entry name" value="Histidine kinase-like ATPase, C-terminal domain"/>
    <property type="match status" value="1"/>
</dbReference>
<dbReference type="PRINTS" id="PR00344">
    <property type="entry name" value="BCTRLSENSOR"/>
</dbReference>
<reference evidence="13 14" key="1">
    <citation type="submission" date="2020-08" db="EMBL/GenBank/DDBJ databases">
        <title>Genomic Encyclopedia of Type Strains, Phase III (KMG-III): the genomes of soil and plant-associated and newly described type strains.</title>
        <authorList>
            <person name="Whitman W."/>
        </authorList>
    </citation>
    <scope>NUCLEOTIDE SEQUENCE [LARGE SCALE GENOMIC DNA]</scope>
    <source>
        <strain evidence="13 14">CECT 5862</strain>
    </source>
</reference>
<comment type="similarity">
    <text evidence="2">In the N-terminal section; belongs to the phytochrome family.</text>
</comment>
<dbReference type="PANTHER" id="PTHR43047">
    <property type="entry name" value="TWO-COMPONENT HISTIDINE PROTEIN KINASE"/>
    <property type="match status" value="1"/>
</dbReference>
<dbReference type="InterPro" id="IPR036097">
    <property type="entry name" value="HisK_dim/P_sf"/>
</dbReference>
<dbReference type="InterPro" id="IPR003018">
    <property type="entry name" value="GAF"/>
</dbReference>
<dbReference type="Pfam" id="PF00512">
    <property type="entry name" value="HisKA"/>
    <property type="match status" value="1"/>
</dbReference>
<comment type="catalytic activity">
    <reaction evidence="1">
        <text>ATP + protein L-histidine = ADP + protein N-phospho-L-histidine.</text>
        <dbReference type="EC" id="2.7.13.3"/>
    </reaction>
</comment>
<evidence type="ECO:0000256" key="9">
    <source>
        <dbReference type="ARBA" id="ARBA00023012"/>
    </source>
</evidence>
<evidence type="ECO:0000259" key="12">
    <source>
        <dbReference type="PROSITE" id="PS50109"/>
    </source>
</evidence>
<dbReference type="InterPro" id="IPR029016">
    <property type="entry name" value="GAF-like_dom_sf"/>
</dbReference>
<dbReference type="GO" id="GO:0009927">
    <property type="term" value="F:histidine phosphotransfer kinase activity"/>
    <property type="evidence" value="ECO:0007669"/>
    <property type="project" value="TreeGrafter"/>
</dbReference>
<dbReference type="PANTHER" id="PTHR43047:SF71">
    <property type="entry name" value="HISTIDINE KINASE CONTAINING CHEY-HOMOLOGOUS RECEIVER DOMAIN-RELATED"/>
    <property type="match status" value="1"/>
</dbReference>
<dbReference type="SMART" id="SM00065">
    <property type="entry name" value="GAF"/>
    <property type="match status" value="1"/>
</dbReference>
<evidence type="ECO:0000256" key="2">
    <source>
        <dbReference type="ARBA" id="ARBA00006402"/>
    </source>
</evidence>
<dbReference type="InterPro" id="IPR003594">
    <property type="entry name" value="HATPase_dom"/>
</dbReference>
<dbReference type="Gene3D" id="3.30.450.40">
    <property type="match status" value="1"/>
</dbReference>
<comment type="caution">
    <text evidence="13">The sequence shown here is derived from an EMBL/GenBank/DDBJ whole genome shotgun (WGS) entry which is preliminary data.</text>
</comment>
<keyword evidence="5" id="KW-0808">Transferase</keyword>
<dbReference type="GO" id="GO:0005886">
    <property type="term" value="C:plasma membrane"/>
    <property type="evidence" value="ECO:0007669"/>
    <property type="project" value="TreeGrafter"/>
</dbReference>
<dbReference type="EMBL" id="JACHXK010000024">
    <property type="protein sequence ID" value="MBB3113990.1"/>
    <property type="molecule type" value="Genomic_DNA"/>
</dbReference>
<dbReference type="InterPro" id="IPR036890">
    <property type="entry name" value="HATPase_C_sf"/>
</dbReference>
<dbReference type="SUPFAM" id="SSF55874">
    <property type="entry name" value="ATPase domain of HSP90 chaperone/DNA topoisomerase II/histidine kinase"/>
    <property type="match status" value="1"/>
</dbReference>
<gene>
    <name evidence="13" type="ORF">FHS18_006106</name>
</gene>
<dbReference type="GO" id="GO:0000155">
    <property type="term" value="F:phosphorelay sensor kinase activity"/>
    <property type="evidence" value="ECO:0007669"/>
    <property type="project" value="InterPro"/>
</dbReference>
<organism evidence="13 14">
    <name type="scientific">Paenibacillus phyllosphaerae</name>
    <dbReference type="NCBI Taxonomy" id="274593"/>
    <lineage>
        <taxon>Bacteria</taxon>
        <taxon>Bacillati</taxon>
        <taxon>Bacillota</taxon>
        <taxon>Bacilli</taxon>
        <taxon>Bacillales</taxon>
        <taxon>Paenibacillaceae</taxon>
        <taxon>Paenibacillus</taxon>
    </lineage>
</organism>
<evidence type="ECO:0000256" key="3">
    <source>
        <dbReference type="ARBA" id="ARBA00012438"/>
    </source>
</evidence>
<evidence type="ECO:0000313" key="14">
    <source>
        <dbReference type="Proteomes" id="UP000570361"/>
    </source>
</evidence>
<dbReference type="InterPro" id="IPR004358">
    <property type="entry name" value="Sig_transdc_His_kin-like_C"/>
</dbReference>
<keyword evidence="14" id="KW-1185">Reference proteome</keyword>
<dbReference type="Proteomes" id="UP000570361">
    <property type="component" value="Unassembled WGS sequence"/>
</dbReference>
<dbReference type="SMART" id="SM00387">
    <property type="entry name" value="HATPase_c"/>
    <property type="match status" value="1"/>
</dbReference>
<dbReference type="Pfam" id="PF02518">
    <property type="entry name" value="HATPase_c"/>
    <property type="match status" value="1"/>
</dbReference>
<keyword evidence="6" id="KW-0547">Nucleotide-binding</keyword>
<evidence type="ECO:0000256" key="6">
    <source>
        <dbReference type="ARBA" id="ARBA00022741"/>
    </source>
</evidence>
<evidence type="ECO:0000256" key="10">
    <source>
        <dbReference type="ARBA" id="ARBA00074306"/>
    </source>
</evidence>
<dbReference type="AlphaFoldDB" id="A0A7W5B3Z5"/>
<evidence type="ECO:0000256" key="4">
    <source>
        <dbReference type="ARBA" id="ARBA00022553"/>
    </source>
</evidence>
<dbReference type="InterPro" id="IPR003661">
    <property type="entry name" value="HisK_dim/P_dom"/>
</dbReference>
<dbReference type="SUPFAM" id="SSF55781">
    <property type="entry name" value="GAF domain-like"/>
    <property type="match status" value="1"/>
</dbReference>
<dbReference type="Gene3D" id="1.10.287.130">
    <property type="match status" value="1"/>
</dbReference>
<dbReference type="EC" id="2.7.13.3" evidence="3"/>
<proteinExistence type="inferred from homology"/>
<feature type="domain" description="Histidine kinase" evidence="12">
    <location>
        <begin position="184"/>
        <end position="406"/>
    </location>
</feature>
<evidence type="ECO:0000256" key="5">
    <source>
        <dbReference type="ARBA" id="ARBA00022679"/>
    </source>
</evidence>
<dbReference type="FunFam" id="3.30.565.10:FF:000010">
    <property type="entry name" value="Sensor histidine kinase RcsC"/>
    <property type="match status" value="1"/>
</dbReference>
<keyword evidence="7 13" id="KW-0418">Kinase</keyword>
<dbReference type="InterPro" id="IPR005467">
    <property type="entry name" value="His_kinase_dom"/>
</dbReference>
<evidence type="ECO:0000256" key="11">
    <source>
        <dbReference type="SAM" id="Coils"/>
    </source>
</evidence>
<dbReference type="PROSITE" id="PS50109">
    <property type="entry name" value="HIS_KIN"/>
    <property type="match status" value="1"/>
</dbReference>
<evidence type="ECO:0000313" key="13">
    <source>
        <dbReference type="EMBL" id="MBB3113990.1"/>
    </source>
</evidence>
<dbReference type="Pfam" id="PF01590">
    <property type="entry name" value="GAF"/>
    <property type="match status" value="1"/>
</dbReference>
<feature type="coiled-coil region" evidence="11">
    <location>
        <begin position="157"/>
        <end position="184"/>
    </location>
</feature>
<dbReference type="SUPFAM" id="SSF47384">
    <property type="entry name" value="Homodimeric domain of signal transducing histidine kinase"/>
    <property type="match status" value="1"/>
</dbReference>
<keyword evidence="11" id="KW-0175">Coiled coil</keyword>
<keyword evidence="4" id="KW-0597">Phosphoprotein</keyword>
<protein>
    <recommendedName>
        <fullName evidence="10">Circadian input-output histidine kinase CikA</fullName>
        <ecNumber evidence="3">2.7.13.3</ecNumber>
    </recommendedName>
</protein>
<name>A0A7W5B3Z5_9BACL</name>
<dbReference type="CDD" id="cd16922">
    <property type="entry name" value="HATPase_EvgS-ArcB-TorS-like"/>
    <property type="match status" value="1"/>
</dbReference>
<keyword evidence="9" id="KW-0902">Two-component regulatory system</keyword>
<dbReference type="SMART" id="SM00388">
    <property type="entry name" value="HisKA"/>
    <property type="match status" value="1"/>
</dbReference>
<evidence type="ECO:0000256" key="7">
    <source>
        <dbReference type="ARBA" id="ARBA00022777"/>
    </source>
</evidence>